<evidence type="ECO:0000313" key="11">
    <source>
        <dbReference type="Proteomes" id="UP000053766"/>
    </source>
</evidence>
<dbReference type="SUPFAM" id="SSF49758">
    <property type="entry name" value="Calpain large subunit, middle domain (domain III)"/>
    <property type="match status" value="2"/>
</dbReference>
<dbReference type="OrthoDB" id="167576at2759"/>
<evidence type="ECO:0000256" key="3">
    <source>
        <dbReference type="ARBA" id="ARBA00022801"/>
    </source>
</evidence>
<dbReference type="InterPro" id="IPR022683">
    <property type="entry name" value="Calpain_III"/>
</dbReference>
<evidence type="ECO:0000256" key="5">
    <source>
        <dbReference type="PIRSR" id="PIRSR622684-1"/>
    </source>
</evidence>
<dbReference type="InterPro" id="IPR036181">
    <property type="entry name" value="MIT_dom_sf"/>
</dbReference>
<organism evidence="10 11">
    <name type="scientific">Dictyocaulus viviparus</name>
    <name type="common">Bovine lungworm</name>
    <dbReference type="NCBI Taxonomy" id="29172"/>
    <lineage>
        <taxon>Eukaryota</taxon>
        <taxon>Metazoa</taxon>
        <taxon>Ecdysozoa</taxon>
        <taxon>Nematoda</taxon>
        <taxon>Chromadorea</taxon>
        <taxon>Rhabditida</taxon>
        <taxon>Rhabditina</taxon>
        <taxon>Rhabditomorpha</taxon>
        <taxon>Strongyloidea</taxon>
        <taxon>Metastrongylidae</taxon>
        <taxon>Dictyocaulus</taxon>
    </lineage>
</organism>
<reference evidence="11" key="2">
    <citation type="journal article" date="2016" name="Sci. Rep.">
        <title>Dictyocaulus viviparus genome, variome and transcriptome elucidate lungworm biology and support future intervention.</title>
        <authorList>
            <person name="McNulty S.N."/>
            <person name="Strube C."/>
            <person name="Rosa B.A."/>
            <person name="Martin J.C."/>
            <person name="Tyagi R."/>
            <person name="Choi Y.J."/>
            <person name="Wang Q."/>
            <person name="Hallsworth Pepin K."/>
            <person name="Zhang X."/>
            <person name="Ozersky P."/>
            <person name="Wilson R.K."/>
            <person name="Sternberg P.W."/>
            <person name="Gasser R.B."/>
            <person name="Mitreva M."/>
        </authorList>
    </citation>
    <scope>NUCLEOTIDE SEQUENCE [LARGE SCALE GENOMIC DNA]</scope>
    <source>
        <strain evidence="11">HannoverDv2000</strain>
    </source>
</reference>
<comment type="similarity">
    <text evidence="1">Belongs to the peptidase C2 family.</text>
</comment>
<dbReference type="Pfam" id="PF00648">
    <property type="entry name" value="Peptidase_C2"/>
    <property type="match status" value="1"/>
</dbReference>
<accession>A0A0D8XKD9</accession>
<dbReference type="PANTHER" id="PTHR46143:SF1">
    <property type="entry name" value="CALPAIN-7"/>
    <property type="match status" value="1"/>
</dbReference>
<dbReference type="STRING" id="29172.A0A0D8XKD9"/>
<dbReference type="InterPro" id="IPR022682">
    <property type="entry name" value="Calpain_domain_III"/>
</dbReference>
<dbReference type="Gene3D" id="1.20.58.80">
    <property type="entry name" value="Phosphotransferase system, lactose/cellobiose-type IIA subunit"/>
    <property type="match status" value="2"/>
</dbReference>
<dbReference type="GO" id="GO:0006508">
    <property type="term" value="P:proteolysis"/>
    <property type="evidence" value="ECO:0007669"/>
    <property type="project" value="UniProtKB-KW"/>
</dbReference>
<dbReference type="CDD" id="cd00044">
    <property type="entry name" value="CysPc"/>
    <property type="match status" value="1"/>
</dbReference>
<dbReference type="InterPro" id="IPR007245">
    <property type="entry name" value="PIG-T"/>
</dbReference>
<evidence type="ECO:0000256" key="8">
    <source>
        <dbReference type="SAM" id="Phobius"/>
    </source>
</evidence>
<keyword evidence="2 6" id="KW-0645">Protease</keyword>
<protein>
    <submittedName>
        <fullName evidence="10">MIT domain protein</fullName>
    </submittedName>
</protein>
<feature type="region of interest" description="Disordered" evidence="7">
    <location>
        <begin position="179"/>
        <end position="202"/>
    </location>
</feature>
<proteinExistence type="inferred from homology"/>
<dbReference type="SUPFAM" id="SSF116846">
    <property type="entry name" value="MIT domain"/>
    <property type="match status" value="2"/>
</dbReference>
<dbReference type="SMART" id="SM00720">
    <property type="entry name" value="calpain_III"/>
    <property type="match status" value="1"/>
</dbReference>
<keyword evidence="8" id="KW-0472">Membrane</keyword>
<dbReference type="PRINTS" id="PR00704">
    <property type="entry name" value="CALPAIN"/>
</dbReference>
<evidence type="ECO:0000256" key="6">
    <source>
        <dbReference type="PROSITE-ProRule" id="PRU00239"/>
    </source>
</evidence>
<dbReference type="Gene3D" id="2.60.120.380">
    <property type="match status" value="1"/>
</dbReference>
<dbReference type="EMBL" id="KN716490">
    <property type="protein sequence ID" value="KJH44217.1"/>
    <property type="molecule type" value="Genomic_DNA"/>
</dbReference>
<dbReference type="Gene3D" id="3.90.70.10">
    <property type="entry name" value="Cysteine proteinases"/>
    <property type="match status" value="1"/>
</dbReference>
<dbReference type="AlphaFoldDB" id="A0A0D8XKD9"/>
<dbReference type="InterPro" id="IPR036213">
    <property type="entry name" value="Calpain_III_sf"/>
</dbReference>
<feature type="active site" evidence="5 6">
    <location>
        <position position="458"/>
    </location>
</feature>
<dbReference type="Pfam" id="PF01067">
    <property type="entry name" value="Calpain_III"/>
    <property type="match status" value="1"/>
</dbReference>
<dbReference type="GO" id="GO:0016255">
    <property type="term" value="P:attachment of GPI anchor to protein"/>
    <property type="evidence" value="ECO:0007669"/>
    <property type="project" value="InterPro"/>
</dbReference>
<dbReference type="SUPFAM" id="SSF54001">
    <property type="entry name" value="Cysteine proteinases"/>
    <property type="match status" value="1"/>
</dbReference>
<dbReference type="Proteomes" id="UP000053766">
    <property type="component" value="Unassembled WGS sequence"/>
</dbReference>
<feature type="active site" evidence="5 6">
    <location>
        <position position="290"/>
    </location>
</feature>
<keyword evidence="11" id="KW-1185">Reference proteome</keyword>
<feature type="compositionally biased region" description="Polar residues" evidence="7">
    <location>
        <begin position="180"/>
        <end position="200"/>
    </location>
</feature>
<dbReference type="GO" id="GO:0004198">
    <property type="term" value="F:calcium-dependent cysteine-type endopeptidase activity"/>
    <property type="evidence" value="ECO:0007669"/>
    <property type="project" value="InterPro"/>
</dbReference>
<name>A0A0D8XKD9_DICVI</name>
<evidence type="ECO:0000259" key="9">
    <source>
        <dbReference type="PROSITE" id="PS50203"/>
    </source>
</evidence>
<feature type="active site" evidence="5 6">
    <location>
        <position position="478"/>
    </location>
</feature>
<dbReference type="PANTHER" id="PTHR46143">
    <property type="entry name" value="CALPAIN-7"/>
    <property type="match status" value="1"/>
</dbReference>
<feature type="transmembrane region" description="Helical" evidence="8">
    <location>
        <begin position="1222"/>
        <end position="1241"/>
    </location>
</feature>
<dbReference type="InterPro" id="IPR022684">
    <property type="entry name" value="Calpain_cysteine_protease"/>
</dbReference>
<evidence type="ECO:0000256" key="4">
    <source>
        <dbReference type="ARBA" id="ARBA00022807"/>
    </source>
</evidence>
<dbReference type="PROSITE" id="PS50203">
    <property type="entry name" value="CALPAIN_CAT"/>
    <property type="match status" value="1"/>
</dbReference>
<keyword evidence="8" id="KW-1133">Transmembrane helix</keyword>
<dbReference type="SMART" id="SM00230">
    <property type="entry name" value="CysPc"/>
    <property type="match status" value="1"/>
</dbReference>
<gene>
    <name evidence="10" type="ORF">DICVIV_09761</name>
</gene>
<keyword evidence="4 6" id="KW-0788">Thiol protease</keyword>
<evidence type="ECO:0000313" key="10">
    <source>
        <dbReference type="EMBL" id="KJH44217.1"/>
    </source>
</evidence>
<dbReference type="SMART" id="SM00745">
    <property type="entry name" value="MIT"/>
    <property type="match status" value="2"/>
</dbReference>
<dbReference type="Pfam" id="PF04212">
    <property type="entry name" value="MIT"/>
    <property type="match status" value="1"/>
</dbReference>
<evidence type="ECO:0000256" key="7">
    <source>
        <dbReference type="SAM" id="MobiDB-lite"/>
    </source>
</evidence>
<keyword evidence="3 6" id="KW-0378">Hydrolase</keyword>
<evidence type="ECO:0000256" key="2">
    <source>
        <dbReference type="ARBA" id="ARBA00022670"/>
    </source>
</evidence>
<dbReference type="Pfam" id="PF04113">
    <property type="entry name" value="Gpi16"/>
    <property type="match status" value="2"/>
</dbReference>
<reference evidence="10 11" key="1">
    <citation type="submission" date="2013-11" db="EMBL/GenBank/DDBJ databases">
        <title>Draft genome of the bovine lungworm Dictyocaulus viviparus.</title>
        <authorList>
            <person name="Mitreva M."/>
        </authorList>
    </citation>
    <scope>NUCLEOTIDE SEQUENCE [LARGE SCALE GENOMIC DNA]</scope>
    <source>
        <strain evidence="10 11">HannoverDv2000</strain>
    </source>
</reference>
<keyword evidence="8" id="KW-0812">Transmembrane</keyword>
<dbReference type="InterPro" id="IPR007330">
    <property type="entry name" value="MIT_dom"/>
</dbReference>
<dbReference type="InterPro" id="IPR038765">
    <property type="entry name" value="Papain-like_cys_pep_sf"/>
</dbReference>
<dbReference type="InterPro" id="IPR001300">
    <property type="entry name" value="Peptidase_C2_calpain_cat"/>
</dbReference>
<dbReference type="InterPro" id="IPR051297">
    <property type="entry name" value="PalB/RIM13"/>
</dbReference>
<evidence type="ECO:0000256" key="1">
    <source>
        <dbReference type="ARBA" id="ARBA00007623"/>
    </source>
</evidence>
<dbReference type="GO" id="GO:0042765">
    <property type="term" value="C:GPI-anchor transamidase complex"/>
    <property type="evidence" value="ECO:0007669"/>
    <property type="project" value="InterPro"/>
</dbReference>
<sequence length="1248" mass="141740">MSNDDDAKAVALQLAKRAVAFDQAQRYKEAIYCYGEAADRLIRLVQQNKLPSSFRKNVVEYLERAEFLKKENTEEPKAMKPLSRILLEKAEFTCLKAQVLDDSEQCLRAIDLYSETVELCIQASKDCKDQELRVKLRLIADNALDRIEFLKKFGDQKRIKALTDALPDVPEDELSRLDVNGTTSSECSHPIQTSSTSNHKGSGLTKEELEVIAITSNINGRKYVPFLSVDLKENFNYPLLFSDKDGKLSLTEKQKKRIKAWLRPQDIFERPELISNIDSGTIKQTVVSDCSFVASLSVAARYERRFGKQIITSIIYPQNKAGVPVYNPSGKYMVKLHINGVWRKVVIDDYLPTGENCEMLCSYSQNKGELWVSLLEKAYLKVMGGYDFPGSNSNIDLHALTGWIPDRIAIKKNDSNFDGNKVFDKLLSRFHLGDCLITLATGKLNEETCKRAGLVECHAYAVLDLRKIDGKRLLMVKNPWTHLRWKGRYSENDVNNWTSTLCELLDYDPFQAKVKDDGVFWIDFESVCHFFDVFYVNWNPAIFPFTYGLHAAWNSCTGPVKDLYSVADNPQYSLEVFNKKSCAVWILLTRHITDISDFADNKEYITVMVYKSGKKIYIPVDPKPVYEGVRINSPHYLCQMVINEQGPQKYTLVVAQASSFSFFFPRFIVLIEFFPEVGKWEGHTAGGCGNGLSKETWKNNPLYQISLEESSDQNLLLIDLKGPKEYSVGFEVRQTSSIRNIPYDRKDSGVYRHGYNILALDGVPAGDYTIRPMTFEAGQEGPFILKVEASGEWYTEELRITRLDSGNLMTKFRFKIGSDDLMLGPIYSVFPRLISELISTHSIVELSFMLTQGRWYGHRWGLPPQPNGPTGAGVYAWLGGNETDVDEKWQTLLNSLNGLFCTSMTKAVPELTSSPKFAFKKLNSRTGPTAYLRYSVASKESACTENMTPWKKLLPCKQHGLVTLLNPIKLFESVYFSIGFQLYPVCKNIHCNWLLDLVIHSVSDIPVKTGKLDWSTSELFDRDVIGSCNAATSSKIIVKLDEKNLFSSVSSFISGTDQQSAFLVSILKNEMDSQEIIYTHQLPWYLMIYYHTIRLSCKHLRSGTQQSPKLYKRLFVNSISRNRPALLELHFDLPSTSECRVELEFEKAFLRIREYPPDANHGMHVPGVIITLLRRGNVSISDQKHSSDAKMSTMYESQFFDGNVILHGNVLLITLPVPDFSMPFNVICFVMTTVSLCFGPIHSFSTKM</sequence>
<feature type="domain" description="Calpain catalytic" evidence="9">
    <location>
        <begin position="239"/>
        <end position="540"/>
    </location>
</feature>